<evidence type="ECO:0000256" key="1">
    <source>
        <dbReference type="ARBA" id="ARBA00005525"/>
    </source>
</evidence>
<dbReference type="InterPro" id="IPR000304">
    <property type="entry name" value="Pyrroline-COOH_reductase"/>
</dbReference>
<dbReference type="EC" id="1.5.1.2" evidence="4 5"/>
<dbReference type="InterPro" id="IPR036291">
    <property type="entry name" value="NAD(P)-bd_dom_sf"/>
</dbReference>
<comment type="subcellular location">
    <subcellularLocation>
        <location evidence="4">Cytoplasm</location>
    </subcellularLocation>
</comment>
<evidence type="ECO:0000313" key="10">
    <source>
        <dbReference type="EMBL" id="SMF67544.1"/>
    </source>
</evidence>
<dbReference type="Gene3D" id="3.40.50.720">
    <property type="entry name" value="NAD(P)-binding Rossmann-like Domain"/>
    <property type="match status" value="1"/>
</dbReference>
<dbReference type="InterPro" id="IPR053790">
    <property type="entry name" value="P5CR-like_CS"/>
</dbReference>
<dbReference type="AlphaFoldDB" id="A0A1X7GC94"/>
<dbReference type="RefSeq" id="WP_244552291.1">
    <property type="nucleotide sequence ID" value="NZ_LT840185.1"/>
</dbReference>
<evidence type="ECO:0000256" key="7">
    <source>
        <dbReference type="RuleBase" id="RU003903"/>
    </source>
</evidence>
<dbReference type="EMBL" id="LT840185">
    <property type="protein sequence ID" value="SMF67544.1"/>
    <property type="molecule type" value="Genomic_DNA"/>
</dbReference>
<dbReference type="GO" id="GO:0005737">
    <property type="term" value="C:cytoplasm"/>
    <property type="evidence" value="ECO:0007669"/>
    <property type="project" value="UniProtKB-SubCell"/>
</dbReference>
<organism evidence="10 11">
    <name type="scientific">Allosphingosinicella indica</name>
    <dbReference type="NCBI Taxonomy" id="941907"/>
    <lineage>
        <taxon>Bacteria</taxon>
        <taxon>Pseudomonadati</taxon>
        <taxon>Pseudomonadota</taxon>
        <taxon>Alphaproteobacteria</taxon>
        <taxon>Sphingomonadales</taxon>
        <taxon>Sphingomonadaceae</taxon>
        <taxon>Allosphingosinicella</taxon>
    </lineage>
</organism>
<dbReference type="GO" id="GO:0004735">
    <property type="term" value="F:pyrroline-5-carboxylate reductase activity"/>
    <property type="evidence" value="ECO:0007669"/>
    <property type="project" value="UniProtKB-UniRule"/>
</dbReference>
<dbReference type="InterPro" id="IPR029036">
    <property type="entry name" value="P5CR_dimer"/>
</dbReference>
<protein>
    <recommendedName>
        <fullName evidence="4 5">Pyrroline-5-carboxylate reductase</fullName>
        <shortName evidence="4">P5C reductase</shortName>
        <shortName evidence="4">P5CR</shortName>
        <ecNumber evidence="4 5">1.5.1.2</ecNumber>
    </recommendedName>
    <alternativeName>
        <fullName evidence="4">PCA reductase</fullName>
    </alternativeName>
</protein>
<evidence type="ECO:0000256" key="4">
    <source>
        <dbReference type="HAMAP-Rule" id="MF_01925"/>
    </source>
</evidence>
<dbReference type="Proteomes" id="UP000192934">
    <property type="component" value="Chromosome I"/>
</dbReference>
<evidence type="ECO:0000256" key="3">
    <source>
        <dbReference type="ARBA" id="ARBA00023002"/>
    </source>
</evidence>
<accession>A0A1X7GC94</accession>
<gene>
    <name evidence="4" type="primary">proC</name>
    <name evidence="10" type="ORF">SAMN06295910_1527</name>
</gene>
<comment type="catalytic activity">
    <reaction evidence="4">
        <text>L-proline + NAD(+) = (S)-1-pyrroline-5-carboxylate + NADH + 2 H(+)</text>
        <dbReference type="Rhea" id="RHEA:14105"/>
        <dbReference type="ChEBI" id="CHEBI:15378"/>
        <dbReference type="ChEBI" id="CHEBI:17388"/>
        <dbReference type="ChEBI" id="CHEBI:57540"/>
        <dbReference type="ChEBI" id="CHEBI:57945"/>
        <dbReference type="ChEBI" id="CHEBI:60039"/>
        <dbReference type="EC" id="1.5.1.2"/>
    </reaction>
</comment>
<dbReference type="Pfam" id="PF03807">
    <property type="entry name" value="F420_oxidored"/>
    <property type="match status" value="1"/>
</dbReference>
<keyword evidence="4" id="KW-0963">Cytoplasm</keyword>
<dbReference type="Pfam" id="PF14748">
    <property type="entry name" value="P5CR_dimer"/>
    <property type="match status" value="1"/>
</dbReference>
<dbReference type="PROSITE" id="PS51257">
    <property type="entry name" value="PROKAR_LIPOPROTEIN"/>
    <property type="match status" value="1"/>
</dbReference>
<dbReference type="Gene3D" id="1.10.3730.10">
    <property type="entry name" value="ProC C-terminal domain-like"/>
    <property type="match status" value="1"/>
</dbReference>
<proteinExistence type="inferred from homology"/>
<comment type="pathway">
    <text evidence="4 7">Amino-acid biosynthesis; L-proline biosynthesis; L-proline from L-glutamate 5-semialdehyde: step 1/1.</text>
</comment>
<dbReference type="PANTHER" id="PTHR11645">
    <property type="entry name" value="PYRROLINE-5-CARBOXYLATE REDUCTASE"/>
    <property type="match status" value="1"/>
</dbReference>
<feature type="binding site" evidence="6">
    <location>
        <begin position="26"/>
        <end position="31"/>
    </location>
    <ligand>
        <name>NADP(+)</name>
        <dbReference type="ChEBI" id="CHEBI:58349"/>
    </ligand>
</feature>
<comment type="similarity">
    <text evidence="1 4 7">Belongs to the pyrroline-5-carboxylate reductase family.</text>
</comment>
<evidence type="ECO:0000256" key="2">
    <source>
        <dbReference type="ARBA" id="ARBA00022857"/>
    </source>
</evidence>
<dbReference type="FunFam" id="1.10.3730.10:FF:000001">
    <property type="entry name" value="Pyrroline-5-carboxylate reductase"/>
    <property type="match status" value="1"/>
</dbReference>
<keyword evidence="3 4" id="KW-0560">Oxidoreductase</keyword>
<evidence type="ECO:0000256" key="6">
    <source>
        <dbReference type="PIRSR" id="PIRSR000193-1"/>
    </source>
</evidence>
<evidence type="ECO:0000256" key="5">
    <source>
        <dbReference type="NCBIfam" id="TIGR00112"/>
    </source>
</evidence>
<dbReference type="STRING" id="941907.SAMN06295910_1527"/>
<keyword evidence="11" id="KW-1185">Reference proteome</keyword>
<evidence type="ECO:0000259" key="8">
    <source>
        <dbReference type="Pfam" id="PF03807"/>
    </source>
</evidence>
<dbReference type="PIRSF" id="PIRSF000193">
    <property type="entry name" value="Pyrrol-5-carb_rd"/>
    <property type="match status" value="1"/>
</dbReference>
<dbReference type="HAMAP" id="MF_01925">
    <property type="entry name" value="P5C_reductase"/>
    <property type="match status" value="1"/>
</dbReference>
<keyword evidence="2 4" id="KW-0521">NADP</keyword>
<comment type="function">
    <text evidence="4">Catalyzes the reduction of 1-pyrroline-5-carboxylate (PCA) to L-proline.</text>
</comment>
<dbReference type="UniPathway" id="UPA00098">
    <property type="reaction ID" value="UER00361"/>
</dbReference>
<dbReference type="PANTHER" id="PTHR11645:SF0">
    <property type="entry name" value="PYRROLINE-5-CARBOXYLATE REDUCTASE 3"/>
    <property type="match status" value="1"/>
</dbReference>
<evidence type="ECO:0000313" key="11">
    <source>
        <dbReference type="Proteomes" id="UP000192934"/>
    </source>
</evidence>
<comment type="catalytic activity">
    <reaction evidence="4 7">
        <text>L-proline + NADP(+) = (S)-1-pyrroline-5-carboxylate + NADPH + 2 H(+)</text>
        <dbReference type="Rhea" id="RHEA:14109"/>
        <dbReference type="ChEBI" id="CHEBI:15378"/>
        <dbReference type="ChEBI" id="CHEBI:17388"/>
        <dbReference type="ChEBI" id="CHEBI:57783"/>
        <dbReference type="ChEBI" id="CHEBI:58349"/>
        <dbReference type="ChEBI" id="CHEBI:60039"/>
        <dbReference type="EC" id="1.5.1.2"/>
    </reaction>
</comment>
<dbReference type="PROSITE" id="PS00521">
    <property type="entry name" value="P5CR"/>
    <property type="match status" value="1"/>
</dbReference>
<dbReference type="SUPFAM" id="SSF51735">
    <property type="entry name" value="NAD(P)-binding Rossmann-fold domains"/>
    <property type="match status" value="1"/>
</dbReference>
<name>A0A1X7GC94_9SPHN</name>
<keyword evidence="4 7" id="KW-0641">Proline biosynthesis</keyword>
<feature type="domain" description="Pyrroline-5-carboxylate reductase catalytic N-terminal" evidence="8">
    <location>
        <begin position="25"/>
        <end position="110"/>
    </location>
</feature>
<keyword evidence="4 7" id="KW-0028">Amino-acid biosynthesis</keyword>
<sequence>MAGLPRRYALRNDDGMIHLPGPFWMIGCGNMAGAMLEGWLAAGLDPDRVTVIRPSGTPAPGGVRTLTALPADETPAIAMLGVKPQKLDDVAPSLAPALAPETILVSILAGVETASLRARFAAPRTIVRAMPNTPVALRKGATGLFSDSAHPAAREAVGALMTALGHAEWVEDEDLLHVVGALCGSGPAFVFRFIDAIAAAGAALGLPPEQAARLALATVDGAGSLAGSSPETPHELAVRVTSPGGMTAKGLDILDDDAALADLVRRTLEAAVDRSREMGAAARR</sequence>
<evidence type="ECO:0000259" key="9">
    <source>
        <dbReference type="Pfam" id="PF14748"/>
    </source>
</evidence>
<dbReference type="GO" id="GO:0055129">
    <property type="term" value="P:L-proline biosynthetic process"/>
    <property type="evidence" value="ECO:0007669"/>
    <property type="project" value="UniProtKB-UniRule"/>
</dbReference>
<feature type="domain" description="Pyrroline-5-carboxylate reductase dimerisation" evidence="9">
    <location>
        <begin position="173"/>
        <end position="278"/>
    </location>
</feature>
<dbReference type="InterPro" id="IPR008927">
    <property type="entry name" value="6-PGluconate_DH-like_C_sf"/>
</dbReference>
<reference evidence="11" key="1">
    <citation type="submission" date="2017-04" db="EMBL/GenBank/DDBJ databases">
        <authorList>
            <person name="Varghese N."/>
            <person name="Submissions S."/>
        </authorList>
    </citation>
    <scope>NUCLEOTIDE SEQUENCE [LARGE SCALE GENOMIC DNA]</scope>
    <source>
        <strain evidence="11">Dd16</strain>
    </source>
</reference>
<dbReference type="SUPFAM" id="SSF48179">
    <property type="entry name" value="6-phosphogluconate dehydrogenase C-terminal domain-like"/>
    <property type="match status" value="1"/>
</dbReference>
<dbReference type="InterPro" id="IPR028939">
    <property type="entry name" value="P5C_Rdtase_cat_N"/>
</dbReference>
<dbReference type="NCBIfam" id="TIGR00112">
    <property type="entry name" value="proC"/>
    <property type="match status" value="1"/>
</dbReference>